<evidence type="ECO:0008006" key="4">
    <source>
        <dbReference type="Google" id="ProtNLM"/>
    </source>
</evidence>
<comment type="caution">
    <text evidence="2">The sequence shown here is derived from an EMBL/GenBank/DDBJ whole genome shotgun (WGS) entry which is preliminary data.</text>
</comment>
<dbReference type="Proteomes" id="UP001146120">
    <property type="component" value="Unassembled WGS sequence"/>
</dbReference>
<evidence type="ECO:0000313" key="3">
    <source>
        <dbReference type="Proteomes" id="UP001146120"/>
    </source>
</evidence>
<dbReference type="EMBL" id="DAKRPA010000057">
    <property type="protein sequence ID" value="DBA00869.1"/>
    <property type="molecule type" value="Genomic_DNA"/>
</dbReference>
<gene>
    <name evidence="2" type="ORF">N0F65_008512</name>
</gene>
<evidence type="ECO:0000313" key="2">
    <source>
        <dbReference type="EMBL" id="DBA00869.1"/>
    </source>
</evidence>
<keyword evidence="1" id="KW-0472">Membrane</keyword>
<organism evidence="2 3">
    <name type="scientific">Lagenidium giganteum</name>
    <dbReference type="NCBI Taxonomy" id="4803"/>
    <lineage>
        <taxon>Eukaryota</taxon>
        <taxon>Sar</taxon>
        <taxon>Stramenopiles</taxon>
        <taxon>Oomycota</taxon>
        <taxon>Peronosporomycetes</taxon>
        <taxon>Pythiales</taxon>
        <taxon>Pythiaceae</taxon>
    </lineage>
</organism>
<keyword evidence="3" id="KW-1185">Reference proteome</keyword>
<dbReference type="AlphaFoldDB" id="A0AAV2Z661"/>
<protein>
    <recommendedName>
        <fullName evidence="4">NADH dehydrogenase [ubiquinone] 1 beta subcomplex subunit 4</fullName>
    </recommendedName>
</protein>
<feature type="transmembrane region" description="Helical" evidence="1">
    <location>
        <begin position="55"/>
        <end position="73"/>
    </location>
</feature>
<reference evidence="2" key="2">
    <citation type="journal article" date="2023" name="Microbiol Resour">
        <title>Decontamination and Annotation of the Draft Genome Sequence of the Oomycete Lagenidium giganteum ARSEF 373.</title>
        <authorList>
            <person name="Morgan W.R."/>
            <person name="Tartar A."/>
        </authorList>
    </citation>
    <scope>NUCLEOTIDE SEQUENCE</scope>
    <source>
        <strain evidence="2">ARSEF 373</strain>
    </source>
</reference>
<accession>A0AAV2Z661</accession>
<name>A0AAV2Z661_9STRA</name>
<reference evidence="2" key="1">
    <citation type="submission" date="2022-11" db="EMBL/GenBank/DDBJ databases">
        <authorList>
            <person name="Morgan W.R."/>
            <person name="Tartar A."/>
        </authorList>
    </citation>
    <scope>NUCLEOTIDE SEQUENCE</scope>
    <source>
        <strain evidence="2">ARSEF 373</strain>
    </source>
</reference>
<keyword evidence="1" id="KW-0812">Transmembrane</keyword>
<sequence>MLATSARRLTQNKQALARLQNQRRYGGSLSKNKHIENYNNWRGDSEKRFSFDKNFFISMTAWGVIPFTIYYAVSQSERNGRNRRAHLPENFRQ</sequence>
<proteinExistence type="predicted"/>
<evidence type="ECO:0000256" key="1">
    <source>
        <dbReference type="SAM" id="Phobius"/>
    </source>
</evidence>
<keyword evidence="1" id="KW-1133">Transmembrane helix</keyword>